<sequence>MATVNETAIETAATSKDMPVLQNGDNPSKGRAVAYLQYLLISYGEDVGTSGVDGEYGPDTKAAVEEFQRERNQVSDVNPGNLKINGVVALSTWRALGDNFYRTCRTSADNSPVESDFISGGIDLPRLSRNDKGDAVRFLQQLLLGYDDITGYTNDSFDADFGPETERAVKAFQSSSGLDDDGIVGRDTWAKLFEGSRERCNGSVS</sequence>
<dbReference type="RefSeq" id="WP_169155556.1">
    <property type="nucleotide sequence ID" value="NZ_CAWPJE010000068.1"/>
</dbReference>
<feature type="domain" description="Peptidoglycan binding-like" evidence="1">
    <location>
        <begin position="133"/>
        <end position="192"/>
    </location>
</feature>
<evidence type="ECO:0000259" key="1">
    <source>
        <dbReference type="Pfam" id="PF01471"/>
    </source>
</evidence>
<dbReference type="EMBL" id="QMEB01000086">
    <property type="protein sequence ID" value="NMG20291.1"/>
    <property type="molecule type" value="Genomic_DNA"/>
</dbReference>
<dbReference type="Proteomes" id="UP000718564">
    <property type="component" value="Unassembled WGS sequence"/>
</dbReference>
<evidence type="ECO:0000313" key="2">
    <source>
        <dbReference type="EMBL" id="NMG20291.1"/>
    </source>
</evidence>
<evidence type="ECO:0000313" key="3">
    <source>
        <dbReference type="Proteomes" id="UP000718564"/>
    </source>
</evidence>
<dbReference type="Gene3D" id="1.10.101.10">
    <property type="entry name" value="PGBD-like superfamily/PGBD"/>
    <property type="match status" value="2"/>
</dbReference>
<dbReference type="InterPro" id="IPR036365">
    <property type="entry name" value="PGBD-like_sf"/>
</dbReference>
<comment type="caution">
    <text evidence="2">The sequence shown here is derived from an EMBL/GenBank/DDBJ whole genome shotgun (WGS) entry which is preliminary data.</text>
</comment>
<organism evidence="2 3">
    <name type="scientific">Brasilonema bromeliae SPC951</name>
    <dbReference type="NCBI Taxonomy" id="385972"/>
    <lineage>
        <taxon>Bacteria</taxon>
        <taxon>Bacillati</taxon>
        <taxon>Cyanobacteriota</taxon>
        <taxon>Cyanophyceae</taxon>
        <taxon>Nostocales</taxon>
        <taxon>Scytonemataceae</taxon>
        <taxon>Brasilonema</taxon>
        <taxon>Bromeliae group (in: Brasilonema)</taxon>
    </lineage>
</organism>
<gene>
    <name evidence="2" type="ORF">DP116_12800</name>
</gene>
<dbReference type="SUPFAM" id="SSF47090">
    <property type="entry name" value="PGBD-like"/>
    <property type="match status" value="2"/>
</dbReference>
<proteinExistence type="predicted"/>
<keyword evidence="3" id="KW-1185">Reference proteome</keyword>
<dbReference type="InterPro" id="IPR036366">
    <property type="entry name" value="PGBDSf"/>
</dbReference>
<accession>A0ABX1P8N8</accession>
<protein>
    <recommendedName>
        <fullName evidence="1">Peptidoglycan binding-like domain-containing protein</fullName>
    </recommendedName>
</protein>
<name>A0ABX1P8N8_9CYAN</name>
<dbReference type="InterPro" id="IPR002477">
    <property type="entry name" value="Peptidoglycan-bd-like"/>
</dbReference>
<dbReference type="Pfam" id="PF01471">
    <property type="entry name" value="PG_binding_1"/>
    <property type="match status" value="2"/>
</dbReference>
<reference evidence="2 3" key="1">
    <citation type="submission" date="2018-06" db="EMBL/GenBank/DDBJ databases">
        <title>Comparative genomics of Brasilonema spp. strains.</title>
        <authorList>
            <person name="Alvarenga D.O."/>
            <person name="Fiore M.F."/>
            <person name="Varani A.M."/>
        </authorList>
    </citation>
    <scope>NUCLEOTIDE SEQUENCE [LARGE SCALE GENOMIC DNA]</scope>
    <source>
        <strain evidence="2 3">SPC951</strain>
    </source>
</reference>
<feature type="domain" description="Peptidoglycan binding-like" evidence="1">
    <location>
        <begin position="30"/>
        <end position="72"/>
    </location>
</feature>